<keyword evidence="5 21" id="KW-0808">Transferase</keyword>
<evidence type="ECO:0000256" key="8">
    <source>
        <dbReference type="ARBA" id="ARBA00022763"/>
    </source>
</evidence>
<evidence type="ECO:0000256" key="12">
    <source>
        <dbReference type="ARBA" id="ARBA00023014"/>
    </source>
</evidence>
<proteinExistence type="inferred from homology"/>
<dbReference type="SMART" id="SM00486">
    <property type="entry name" value="POLBc"/>
    <property type="match status" value="1"/>
</dbReference>
<dbReference type="Pfam" id="PF14260">
    <property type="entry name" value="zf-C4pol"/>
    <property type="match status" value="1"/>
</dbReference>
<dbReference type="InterPro" id="IPR012337">
    <property type="entry name" value="RNaseH-like_sf"/>
</dbReference>
<dbReference type="GO" id="GO:0003887">
    <property type="term" value="F:DNA-directed DNA polymerase activity"/>
    <property type="evidence" value="ECO:0007669"/>
    <property type="project" value="UniProtKB-KW"/>
</dbReference>
<evidence type="ECO:0000313" key="21">
    <source>
        <dbReference type="EMBL" id="EEB11345.1"/>
    </source>
</evidence>
<organism>
    <name type="scientific">Pediculus humanus subsp. corporis</name>
    <name type="common">Body louse</name>
    <dbReference type="NCBI Taxonomy" id="121224"/>
    <lineage>
        <taxon>Eukaryota</taxon>
        <taxon>Metazoa</taxon>
        <taxon>Ecdysozoa</taxon>
        <taxon>Arthropoda</taxon>
        <taxon>Hexapoda</taxon>
        <taxon>Insecta</taxon>
        <taxon>Pterygota</taxon>
        <taxon>Neoptera</taxon>
        <taxon>Paraneoptera</taxon>
        <taxon>Psocodea</taxon>
        <taxon>Troctomorpha</taxon>
        <taxon>Phthiraptera</taxon>
        <taxon>Anoplura</taxon>
        <taxon>Pediculidae</taxon>
        <taxon>Pediculus</taxon>
    </lineage>
</organism>
<feature type="domain" description="DNA-directed DNA polymerase family B multifunctional" evidence="16">
    <location>
        <begin position="2021"/>
        <end position="2469"/>
    </location>
</feature>
<dbReference type="STRING" id="121224.E0VD89"/>
<evidence type="ECO:0000256" key="2">
    <source>
        <dbReference type="ARBA" id="ARBA00005755"/>
    </source>
</evidence>
<dbReference type="InterPro" id="IPR056447">
    <property type="entry name" value="REV3_N"/>
</dbReference>
<dbReference type="InterPro" id="IPR006133">
    <property type="entry name" value="DNA-dir_DNA_pol_B_exonuc"/>
</dbReference>
<feature type="domain" description="C4-type zinc-finger of DNA polymerase delta" evidence="18">
    <location>
        <begin position="2517"/>
        <end position="2584"/>
    </location>
</feature>
<dbReference type="GeneID" id="8238206"/>
<feature type="region of interest" description="Disordered" evidence="15">
    <location>
        <begin position="750"/>
        <end position="788"/>
    </location>
</feature>
<keyword evidence="13" id="KW-0234">DNA repair</keyword>
<evidence type="ECO:0000256" key="7">
    <source>
        <dbReference type="ARBA" id="ARBA00022723"/>
    </source>
</evidence>
<dbReference type="GO" id="GO:0051536">
    <property type="term" value="F:iron-sulfur cluster binding"/>
    <property type="evidence" value="ECO:0007669"/>
    <property type="project" value="UniProtKB-KW"/>
</dbReference>
<dbReference type="Gene3D" id="3.90.1600.10">
    <property type="entry name" value="Palm domain of DNA polymerase"/>
    <property type="match status" value="1"/>
</dbReference>
<feature type="region of interest" description="Disordered" evidence="15">
    <location>
        <begin position="1650"/>
        <end position="1703"/>
    </location>
</feature>
<evidence type="ECO:0000256" key="4">
    <source>
        <dbReference type="ARBA" id="ARBA00021589"/>
    </source>
</evidence>
<feature type="compositionally biased region" description="Basic and acidic residues" evidence="15">
    <location>
        <begin position="1332"/>
        <end position="1346"/>
    </location>
</feature>
<keyword evidence="9" id="KW-0862">Zinc</keyword>
<dbReference type="GO" id="GO:0000724">
    <property type="term" value="P:double-strand break repair via homologous recombination"/>
    <property type="evidence" value="ECO:0007669"/>
    <property type="project" value="TreeGrafter"/>
</dbReference>
<evidence type="ECO:0000256" key="5">
    <source>
        <dbReference type="ARBA" id="ARBA00022679"/>
    </source>
</evidence>
<dbReference type="InterPro" id="IPR042087">
    <property type="entry name" value="DNA_pol_B_thumb"/>
</dbReference>
<evidence type="ECO:0000256" key="11">
    <source>
        <dbReference type="ARBA" id="ARBA00023004"/>
    </source>
</evidence>
<name>E0VD89_PEDHC</name>
<reference evidence="22" key="3">
    <citation type="submission" date="2021-02" db="UniProtKB">
        <authorList>
            <consortium name="EnsemblMetazoa"/>
        </authorList>
    </citation>
    <scope>IDENTIFICATION</scope>
    <source>
        <strain evidence="22">USDA</strain>
    </source>
</reference>
<dbReference type="Pfam" id="PF03104">
    <property type="entry name" value="DNA_pol_B_exo1"/>
    <property type="match status" value="1"/>
</dbReference>
<evidence type="ECO:0000256" key="15">
    <source>
        <dbReference type="SAM" id="MobiDB-lite"/>
    </source>
</evidence>
<dbReference type="InterPro" id="IPR006172">
    <property type="entry name" value="DNA-dir_DNA_pol_B"/>
</dbReference>
<dbReference type="eggNOG" id="KOG0968">
    <property type="taxonomic scope" value="Eukaryota"/>
</dbReference>
<feature type="compositionally biased region" description="Polar residues" evidence="15">
    <location>
        <begin position="859"/>
        <end position="869"/>
    </location>
</feature>
<dbReference type="FunFam" id="1.10.287.690:FF:000002">
    <property type="entry name" value="DNA polymerase zeta"/>
    <property type="match status" value="1"/>
</dbReference>
<dbReference type="EMBL" id="AAZO01001263">
    <property type="status" value="NOT_ANNOTATED_CDS"/>
    <property type="molecule type" value="Genomic_DNA"/>
</dbReference>
<dbReference type="InterPro" id="IPR043502">
    <property type="entry name" value="DNA/RNA_pol_sf"/>
</dbReference>
<accession>E0VD89</accession>
<dbReference type="EnsemblMetazoa" id="PHUM106820-RA">
    <property type="protein sequence ID" value="PHUM106820-PA"/>
    <property type="gene ID" value="PHUM106820"/>
</dbReference>
<evidence type="ECO:0000256" key="3">
    <source>
        <dbReference type="ARBA" id="ARBA00012417"/>
    </source>
</evidence>
<dbReference type="PANTHER" id="PTHR45812:SF1">
    <property type="entry name" value="DNA POLYMERASE ZETA CATALYTIC SUBUNIT"/>
    <property type="match status" value="1"/>
</dbReference>
<feature type="region of interest" description="Disordered" evidence="15">
    <location>
        <begin position="1330"/>
        <end position="1379"/>
    </location>
</feature>
<feature type="compositionally biased region" description="Basic and acidic residues" evidence="15">
    <location>
        <begin position="1353"/>
        <end position="1375"/>
    </location>
</feature>
<feature type="compositionally biased region" description="Acidic residues" evidence="15">
    <location>
        <begin position="1024"/>
        <end position="1034"/>
    </location>
</feature>
<dbReference type="PANTHER" id="PTHR45812">
    <property type="entry name" value="DNA POLYMERASE ZETA CATALYTIC SUBUNIT"/>
    <property type="match status" value="1"/>
</dbReference>
<dbReference type="InterPro" id="IPR056435">
    <property type="entry name" value="DPOD/Z_N"/>
</dbReference>
<feature type="compositionally biased region" description="Polar residues" evidence="15">
    <location>
        <begin position="751"/>
        <end position="764"/>
    </location>
</feature>
<dbReference type="InterPro" id="IPR023211">
    <property type="entry name" value="DNA_pol_palm_dom_sf"/>
</dbReference>
<dbReference type="GO" id="GO:0016035">
    <property type="term" value="C:zeta DNA polymerase complex"/>
    <property type="evidence" value="ECO:0007669"/>
    <property type="project" value="InterPro"/>
</dbReference>
<dbReference type="RefSeq" id="XP_002424083.1">
    <property type="nucleotide sequence ID" value="XM_002424038.1"/>
</dbReference>
<dbReference type="CDD" id="cd05778">
    <property type="entry name" value="DNA_polB_zeta_exo"/>
    <property type="match status" value="1"/>
</dbReference>
<dbReference type="Gene3D" id="3.30.342.10">
    <property type="entry name" value="DNA Polymerase, chain B, domain 1"/>
    <property type="match status" value="1"/>
</dbReference>
<evidence type="ECO:0000256" key="14">
    <source>
        <dbReference type="ARBA" id="ARBA00049244"/>
    </source>
</evidence>
<feature type="domain" description="DNA polymerase zeta catalytic subunit N-terminal" evidence="20">
    <location>
        <begin position="1"/>
        <end position="54"/>
    </location>
</feature>
<comment type="catalytic activity">
    <reaction evidence="14">
        <text>DNA(n) + a 2'-deoxyribonucleoside 5'-triphosphate = DNA(n+1) + diphosphate</text>
        <dbReference type="Rhea" id="RHEA:22508"/>
        <dbReference type="Rhea" id="RHEA-COMP:17339"/>
        <dbReference type="Rhea" id="RHEA-COMP:17340"/>
        <dbReference type="ChEBI" id="CHEBI:33019"/>
        <dbReference type="ChEBI" id="CHEBI:61560"/>
        <dbReference type="ChEBI" id="CHEBI:173112"/>
        <dbReference type="EC" id="2.7.7.7"/>
    </reaction>
</comment>
<feature type="compositionally biased region" description="Low complexity" evidence="15">
    <location>
        <begin position="1000"/>
        <end position="1010"/>
    </location>
</feature>
<dbReference type="SUPFAM" id="SSF56672">
    <property type="entry name" value="DNA/RNA polymerases"/>
    <property type="match status" value="1"/>
</dbReference>
<dbReference type="Pfam" id="PF24065">
    <property type="entry name" value="REV3_N"/>
    <property type="match status" value="1"/>
</dbReference>
<dbReference type="VEuPathDB" id="VectorBase:PHUM106820"/>
<keyword evidence="7" id="KW-0479">Metal-binding</keyword>
<dbReference type="PROSITE" id="PS00116">
    <property type="entry name" value="DNA_POLYMERASE_B"/>
    <property type="match status" value="1"/>
</dbReference>
<dbReference type="GO" id="GO:0005634">
    <property type="term" value="C:nucleus"/>
    <property type="evidence" value="ECO:0007669"/>
    <property type="project" value="TreeGrafter"/>
</dbReference>
<keyword evidence="8" id="KW-0227">DNA damage</keyword>
<feature type="compositionally biased region" description="Basic and acidic residues" evidence="15">
    <location>
        <begin position="1097"/>
        <end position="1108"/>
    </location>
</feature>
<evidence type="ECO:0000256" key="1">
    <source>
        <dbReference type="ARBA" id="ARBA00001966"/>
    </source>
</evidence>
<dbReference type="PRINTS" id="PR00106">
    <property type="entry name" value="DNAPOLB"/>
</dbReference>
<dbReference type="CTD" id="8238206"/>
<dbReference type="FunFam" id="1.10.132.60:FF:000005">
    <property type="entry name" value="Putative DNA polymerase zeta catalytic subunit"/>
    <property type="match status" value="1"/>
</dbReference>
<evidence type="ECO:0000313" key="23">
    <source>
        <dbReference type="Proteomes" id="UP000009046"/>
    </source>
</evidence>
<feature type="compositionally biased region" description="Basic residues" evidence="15">
    <location>
        <begin position="1116"/>
        <end position="1125"/>
    </location>
</feature>
<reference evidence="21" key="2">
    <citation type="submission" date="2007-04" db="EMBL/GenBank/DDBJ databases">
        <title>The genome of the human body louse.</title>
        <authorList>
            <consortium name="The Human Body Louse Genome Consortium"/>
            <person name="Kirkness E."/>
            <person name="Walenz B."/>
            <person name="Hass B."/>
            <person name="Bruggner R."/>
            <person name="Strausberg R."/>
        </authorList>
    </citation>
    <scope>NUCLEOTIDE SEQUENCE</scope>
    <source>
        <strain evidence="21">USDA</strain>
    </source>
</reference>
<keyword evidence="10" id="KW-0239">DNA-directed DNA polymerase</keyword>
<dbReference type="InterPro" id="IPR036397">
    <property type="entry name" value="RNaseH_sf"/>
</dbReference>
<evidence type="ECO:0000256" key="9">
    <source>
        <dbReference type="ARBA" id="ARBA00022833"/>
    </source>
</evidence>
<dbReference type="HOGENOM" id="CLU_000203_3_1_1"/>
<keyword evidence="6 21" id="KW-0548">Nucleotidyltransferase</keyword>
<dbReference type="GO" id="GO:0000166">
    <property type="term" value="F:nucleotide binding"/>
    <property type="evidence" value="ECO:0007669"/>
    <property type="project" value="InterPro"/>
</dbReference>
<reference evidence="21" key="1">
    <citation type="submission" date="2007-04" db="EMBL/GenBank/DDBJ databases">
        <title>Annotation of Pediculus humanus corporis strain USDA.</title>
        <authorList>
            <person name="Kirkness E."/>
            <person name="Hannick L."/>
            <person name="Hass B."/>
            <person name="Bruggner R."/>
            <person name="Lawson D."/>
            <person name="Bidwell S."/>
            <person name="Joardar V."/>
            <person name="Caler E."/>
            <person name="Walenz B."/>
            <person name="Inman J."/>
            <person name="Schobel S."/>
            <person name="Galinsky K."/>
            <person name="Amedeo P."/>
            <person name="Strausberg R."/>
        </authorList>
    </citation>
    <scope>NUCLEOTIDE SEQUENCE</scope>
    <source>
        <strain evidence="21">USDA</strain>
    </source>
</reference>
<dbReference type="GO" id="GO:0042276">
    <property type="term" value="P:error-prone translesion synthesis"/>
    <property type="evidence" value="ECO:0007669"/>
    <property type="project" value="TreeGrafter"/>
</dbReference>
<evidence type="ECO:0000256" key="10">
    <source>
        <dbReference type="ARBA" id="ARBA00022932"/>
    </source>
</evidence>
<comment type="cofactor">
    <cofactor evidence="1">
        <name>[4Fe-4S] cluster</name>
        <dbReference type="ChEBI" id="CHEBI:49883"/>
    </cofactor>
</comment>
<dbReference type="Pfam" id="PF24055">
    <property type="entry name" value="POL3_N"/>
    <property type="match status" value="1"/>
</dbReference>
<keyword evidence="11" id="KW-0408">Iron</keyword>
<sequence>MFSVRAVIIDSYLSKSFPELYEKNNFDGTKHWLEPVIRIFGSTPDGVKSCVHVHGVYPYIYVPYIGGENPDRDALLLYAALDETLKITFSQSKTKFVYKVTVVSGIPFYGYHASHHQFFKIFLYNPFYIKKASDLLLKGAILGQKLQPHESHIPYTLQFMMDYNIYGMSFVNFSKVKYRRNPEKPDSLEGIDQTLVLSEKITKNTCSYFELDVFASDIINANNERGLQTNPGLKAILENEKNRRRAQNKPSQFTVEESLSRKNDVVFPTEAMYRERLSGKLKEIKVSEGINLLEASVLKDERMDEPPEDLNNLLDLSVLIDEKIVSQIITDSKEKYDKEENEEDINGIEADSVLGKIQIEGEEEEEPEYDDGGDMTQPLDHQEDEICGSKLREEKEKLDTCDREEFWQNMADKILQIDGAQDSSSESDVEPSYKTSATNCCNLEKENYTNSIQNNEQNMNNEPLINIISTLSETTLPSQIDSTSTIVPQCSAFWSNISPRIDYTTWLPQNQESWTWDKNEPGILENCFPTKSSTIGVCDFPIAVLNKPFELISTSEPLDNLFVTNHLENYNSVSTSPSSNLESNYSDSSATTCTPCGGINSFSDINVGSESTNGKSKSLSDFEDEQNISRNENVKNGNTVFVSENKLKIEKRIKNVKHKNTRACEKVLKKLTFEVSQGRPITLTLKEYLKDFGDVVNVDLKNFYDQEMVVIEYKPHNSETSQNKFLIKPLDKFLESWNVAEKKINGEITEENASSAQSKTNKINSKCEMNKSNSDNDGGGDNDDSDKCHETCETKAETGKSISGEKVSKSVSFLRHSEVSKGKFKKKNDSVSSSARIKVKKSEIRKNDLISPEMKSDGPENSLNLNNVQPKRCKNSKKNKINEVNNKIYEKHLKTVVENKKKETNNKKINKRETDFFQKKFLKKKLDFESFRYDNCDSESKNKLISQINSCFEDYFQNIVKVNNNNNNNNNTCGKNRNNNNNNNNNNIFRCERISESSSRDSSSSSSSSSDDLETNFSQVSNSSEEEEEEEEDSSNPPKESFDYSNAKSVDFVAKLLSTVTKMSKTQEIPPVSITINIGSVDTHRSDSLPVNLNKKNSNETQKKDHQKNNNNNKLNKQRIKRKYKIQNVDGPADSSSSSEDPEENAFVPSCSKKVKRESYYKALNVIQKSVSKEKRKVGRKRKCSKEEKKMEKDDDEEIIITGRKDSLDVCSQNKLKIEKGIGVEPSSSSSSSSSWKKIYKKLNFDVNSTKVGSDDLMISNKEILMAESKVAEEPDIIYDSDHEMVKITLKKKKRKSVRNKCRKNDDVEKIENKFNDKLIDNFFENIFSPENKGKSEPNKDLEPDVNRVVLSKNDESKVELSQRENSNESGKSEMESLSGQTYLEMPLSGSPLFGPNVCSSSSAEEVKNLKLEKAREELFTRDINLPSTSKNFHFPQDEGIKLNFSESSNSSTLSTEKNYLYQQKFMDEWNENSKESCFEEFLLPAHSEKVEEDGERDSTRIPVISLTRPKIIMPQRKPPSRTQIKSYLIANENLKFVTEVPHWSDARDVTKPMEYGPVVLKVETNALAGLKPHKSSLDIVGTEERRGKYFGKKENYRSLLVPDRDIVITPLKKPPFSSAILKIYNAESVKKKTNNKMEKPETGKIKILMPLSPGQDSQSEEELDVTITPSTIKDSSQPLASLSGESSSSATGNGKKSLSGDCFETVPGDVTMKEKENSNRLAPGYDLKTSNKVRVPQQGLDNSFQIRGITLENTFGFDNSVENLQDVKLNNTHQYLTMLFVEVHIRTRKNLRPDPDYDPIRALFYTVSFDSPGKDDETGVIVVNDVALEKSAVGGVGRNTTHYVPTEKDLLLKLIELVKIWDPYIIAGYEIEMNSWGYIFQRGFICELNLFTLLSRAVTENKGSWNAADKIHENEFEDLPKCIRDLKICGRIVLDIWRLLRHEVTLSSYTFENVMYHLSHERHPNLSYENLSYYWEHPSDRFRHLTYNYYVTRVEGINKILKQLDFVNRTSEFARLFGIQFYEVLSRGSQFRVESMMLRLAKPLNYIPVSPSVSQRASMRAPASLPLILEPESIFYTDPLIVLDFQSLYPSMIIAYNYCFSTCLGRVEKLGGREPFEFGCTQLQISPEELKRLENDISISPAGVAFVKGSVRKGILPTMLQEILETRLIVKKSMKENKDNRILQKVLHAQQLGLKLIANVTYGYTAANFSGRMPSIEVGDSVVSKGRETLHRAIQMVKNNKKWNAKVVYGDTDSIFVLTPGRSREEAFKIGAEIAEAVTRDNPKPVKLKLEKIYQPSILQTKKRYVGYMYESPDQEKPIFEAKGIETVRRDGCPAVGKILRKALQILFDTRDVSLVKKYTIRQFSKLFQGRTNVQDLIFAKEYRGRHGYRPGACVPALQLAKQWTRLDKRAEPRVKERVPYVIVNGPPGVPLIKLVRSPKELISDPSLRLNAVYYITKAIIPPLHRCLSLTGVDVATWYAEMPKKKIMKEIKSNVFEDGVIENRRTISQYFPAIECILCKEITNAPVCQKCQNDCQKTTVGIIKKIRSWEKSYGDIVKVCQSCCSNVTEFNCQSLDCPILYRRIQTFRDLSLGAPYLYDILKNF</sequence>
<dbReference type="Pfam" id="PF00136">
    <property type="entry name" value="DNA_pol_B"/>
    <property type="match status" value="1"/>
</dbReference>
<keyword evidence="12" id="KW-0411">Iron-sulfur</keyword>
<dbReference type="KEGG" id="phu:Phum_PHUM106820"/>
<feature type="region of interest" description="Disordered" evidence="15">
    <location>
        <begin position="851"/>
        <end position="870"/>
    </location>
</feature>
<evidence type="ECO:0000259" key="16">
    <source>
        <dbReference type="Pfam" id="PF00136"/>
    </source>
</evidence>
<dbReference type="GO" id="GO:0003677">
    <property type="term" value="F:DNA binding"/>
    <property type="evidence" value="ECO:0007669"/>
    <property type="project" value="InterPro"/>
</dbReference>
<feature type="region of interest" description="Disordered" evidence="15">
    <location>
        <begin position="994"/>
        <end position="1044"/>
    </location>
</feature>
<evidence type="ECO:0000259" key="19">
    <source>
        <dbReference type="Pfam" id="PF24055"/>
    </source>
</evidence>
<dbReference type="OrthoDB" id="2414538at2759"/>
<dbReference type="InterPro" id="IPR006134">
    <property type="entry name" value="DNA-dir_DNA_pol_B_multi_dom"/>
</dbReference>
<dbReference type="Gene3D" id="3.30.420.10">
    <property type="entry name" value="Ribonuclease H-like superfamily/Ribonuclease H"/>
    <property type="match status" value="1"/>
</dbReference>
<feature type="compositionally biased region" description="Low complexity" evidence="15">
    <location>
        <begin position="1676"/>
        <end position="1690"/>
    </location>
</feature>
<dbReference type="Gene3D" id="1.10.287.690">
    <property type="entry name" value="Helix hairpin bin"/>
    <property type="match status" value="1"/>
</dbReference>
<dbReference type="Gene3D" id="1.10.132.60">
    <property type="entry name" value="DNA polymerase family B, C-terminal domain"/>
    <property type="match status" value="1"/>
</dbReference>
<comment type="similarity">
    <text evidence="2">Belongs to the DNA polymerase type-B family.</text>
</comment>
<dbReference type="InterPro" id="IPR030559">
    <property type="entry name" value="PolZ_Rev3"/>
</dbReference>
<dbReference type="GO" id="GO:0046872">
    <property type="term" value="F:metal ion binding"/>
    <property type="evidence" value="ECO:0007669"/>
    <property type="project" value="UniProtKB-KW"/>
</dbReference>
<dbReference type="CDD" id="cd05534">
    <property type="entry name" value="POLBc_zeta"/>
    <property type="match status" value="1"/>
</dbReference>
<evidence type="ECO:0000313" key="22">
    <source>
        <dbReference type="EnsemblMetazoa" id="PHUM106820-PA"/>
    </source>
</evidence>
<dbReference type="InterPro" id="IPR025687">
    <property type="entry name" value="Znf-C4pol"/>
</dbReference>
<feature type="domain" description="DNA polymerase delta/zeta catalytic subunit N-terminal" evidence="19">
    <location>
        <begin position="55"/>
        <end position="130"/>
    </location>
</feature>
<feature type="region of interest" description="Disordered" evidence="15">
    <location>
        <begin position="1082"/>
        <end position="1149"/>
    </location>
</feature>
<protein>
    <recommendedName>
        <fullName evidence="4">DNA polymerase zeta catalytic subunit</fullName>
        <ecNumber evidence="3">2.7.7.7</ecNumber>
    </recommendedName>
</protein>
<dbReference type="FunFam" id="3.30.420.10:FF:000024">
    <property type="entry name" value="DNA polymerase zeta catalytic subunit"/>
    <property type="match status" value="1"/>
</dbReference>
<dbReference type="FunCoup" id="E0VD89">
    <property type="interactions" value="1487"/>
</dbReference>
<evidence type="ECO:0000259" key="20">
    <source>
        <dbReference type="Pfam" id="PF24065"/>
    </source>
</evidence>
<dbReference type="Proteomes" id="UP000009046">
    <property type="component" value="Unassembled WGS sequence"/>
</dbReference>
<feature type="domain" description="DNA-directed DNA polymerase family B exonuclease" evidence="17">
    <location>
        <begin position="1743"/>
        <end position="1955"/>
    </location>
</feature>
<dbReference type="EMBL" id="DS235072">
    <property type="protein sequence ID" value="EEB11345.1"/>
    <property type="molecule type" value="Genomic_DNA"/>
</dbReference>
<keyword evidence="23" id="KW-1185">Reference proteome</keyword>
<evidence type="ECO:0000259" key="18">
    <source>
        <dbReference type="Pfam" id="PF14260"/>
    </source>
</evidence>
<evidence type="ECO:0000259" key="17">
    <source>
        <dbReference type="Pfam" id="PF03104"/>
    </source>
</evidence>
<dbReference type="InParanoid" id="E0VD89"/>
<gene>
    <name evidence="22" type="primary">8238206</name>
    <name evidence="21" type="ORF">Phum_PHUM106820</name>
</gene>
<dbReference type="InterPro" id="IPR017964">
    <property type="entry name" value="DNA-dir_DNA_pol_B_CS"/>
</dbReference>
<dbReference type="SUPFAM" id="SSF53098">
    <property type="entry name" value="Ribonuclease H-like"/>
    <property type="match status" value="1"/>
</dbReference>
<evidence type="ECO:0000256" key="6">
    <source>
        <dbReference type="ARBA" id="ARBA00022695"/>
    </source>
</evidence>
<evidence type="ECO:0000256" key="13">
    <source>
        <dbReference type="ARBA" id="ARBA00023204"/>
    </source>
</evidence>
<dbReference type="EC" id="2.7.7.7" evidence="3"/>